<dbReference type="EMBL" id="MU152090">
    <property type="protein sequence ID" value="KAF9441058.1"/>
    <property type="molecule type" value="Genomic_DNA"/>
</dbReference>
<protein>
    <submittedName>
        <fullName evidence="1">Uncharacterized protein</fullName>
    </submittedName>
</protein>
<gene>
    <name evidence="1" type="ORF">P691DRAFT_780683</name>
</gene>
<name>A0A9P5WY85_9AGAR</name>
<evidence type="ECO:0000313" key="1">
    <source>
        <dbReference type="EMBL" id="KAF9441058.1"/>
    </source>
</evidence>
<comment type="caution">
    <text evidence="1">The sequence shown here is derived from an EMBL/GenBank/DDBJ whole genome shotgun (WGS) entry which is preliminary data.</text>
</comment>
<evidence type="ECO:0000313" key="2">
    <source>
        <dbReference type="Proteomes" id="UP000807342"/>
    </source>
</evidence>
<dbReference type="Proteomes" id="UP000807342">
    <property type="component" value="Unassembled WGS sequence"/>
</dbReference>
<dbReference type="AlphaFoldDB" id="A0A9P5WY85"/>
<keyword evidence="2" id="KW-1185">Reference proteome</keyword>
<reference evidence="1" key="1">
    <citation type="submission" date="2020-11" db="EMBL/GenBank/DDBJ databases">
        <authorList>
            <consortium name="DOE Joint Genome Institute"/>
            <person name="Ahrendt S."/>
            <person name="Riley R."/>
            <person name="Andreopoulos W."/>
            <person name="Labutti K."/>
            <person name="Pangilinan J."/>
            <person name="Ruiz-Duenas F.J."/>
            <person name="Barrasa J.M."/>
            <person name="Sanchez-Garcia M."/>
            <person name="Camarero S."/>
            <person name="Miyauchi S."/>
            <person name="Serrano A."/>
            <person name="Linde D."/>
            <person name="Babiker R."/>
            <person name="Drula E."/>
            <person name="Ayuso-Fernandez I."/>
            <person name="Pacheco R."/>
            <person name="Padilla G."/>
            <person name="Ferreira P."/>
            <person name="Barriuso J."/>
            <person name="Kellner H."/>
            <person name="Castanera R."/>
            <person name="Alfaro M."/>
            <person name="Ramirez L."/>
            <person name="Pisabarro A.G."/>
            <person name="Kuo A."/>
            <person name="Tritt A."/>
            <person name="Lipzen A."/>
            <person name="He G."/>
            <person name="Yan M."/>
            <person name="Ng V."/>
            <person name="Cullen D."/>
            <person name="Martin F."/>
            <person name="Rosso M.-N."/>
            <person name="Henrissat B."/>
            <person name="Hibbett D."/>
            <person name="Martinez A.T."/>
            <person name="Grigoriev I.V."/>
        </authorList>
    </citation>
    <scope>NUCLEOTIDE SEQUENCE</scope>
    <source>
        <strain evidence="1">MF-IS2</strain>
    </source>
</reference>
<accession>A0A9P5WY85</accession>
<sequence length="117" mass="13028">MWVIDSEVQQTLQAIGQGLGLTRESAFMSSFKSRPATPGGQWPSKVDSHDAVTWVYPPNIIMLPNESMPIKVMVELVLLELGEGIKTGILWIEGHQDIQEDIKTFRSCVPTCNDLVM</sequence>
<proteinExistence type="predicted"/>
<organism evidence="1 2">
    <name type="scientific">Macrolepiota fuliginosa MF-IS2</name>
    <dbReference type="NCBI Taxonomy" id="1400762"/>
    <lineage>
        <taxon>Eukaryota</taxon>
        <taxon>Fungi</taxon>
        <taxon>Dikarya</taxon>
        <taxon>Basidiomycota</taxon>
        <taxon>Agaricomycotina</taxon>
        <taxon>Agaricomycetes</taxon>
        <taxon>Agaricomycetidae</taxon>
        <taxon>Agaricales</taxon>
        <taxon>Agaricineae</taxon>
        <taxon>Agaricaceae</taxon>
        <taxon>Macrolepiota</taxon>
    </lineage>
</organism>